<protein>
    <submittedName>
        <fullName evidence="1">Uncharacterized protein</fullName>
    </submittedName>
</protein>
<dbReference type="OrthoDB" id="3776879at2759"/>
<organism evidence="1 2">
    <name type="scientific">Ampelomyces quisqualis</name>
    <name type="common">Powdery mildew agent</name>
    <dbReference type="NCBI Taxonomy" id="50730"/>
    <lineage>
        <taxon>Eukaryota</taxon>
        <taxon>Fungi</taxon>
        <taxon>Dikarya</taxon>
        <taxon>Ascomycota</taxon>
        <taxon>Pezizomycotina</taxon>
        <taxon>Dothideomycetes</taxon>
        <taxon>Pleosporomycetidae</taxon>
        <taxon>Pleosporales</taxon>
        <taxon>Pleosporineae</taxon>
        <taxon>Phaeosphaeriaceae</taxon>
        <taxon>Ampelomyces</taxon>
    </lineage>
</organism>
<dbReference type="AlphaFoldDB" id="A0A6A5R1G7"/>
<reference evidence="1" key="1">
    <citation type="journal article" date="2020" name="Stud. Mycol.">
        <title>101 Dothideomycetes genomes: a test case for predicting lifestyles and emergence of pathogens.</title>
        <authorList>
            <person name="Haridas S."/>
            <person name="Albert R."/>
            <person name="Binder M."/>
            <person name="Bloem J."/>
            <person name="Labutti K."/>
            <person name="Salamov A."/>
            <person name="Andreopoulos B."/>
            <person name="Baker S."/>
            <person name="Barry K."/>
            <person name="Bills G."/>
            <person name="Bluhm B."/>
            <person name="Cannon C."/>
            <person name="Castanera R."/>
            <person name="Culley D."/>
            <person name="Daum C."/>
            <person name="Ezra D."/>
            <person name="Gonzalez J."/>
            <person name="Henrissat B."/>
            <person name="Kuo A."/>
            <person name="Liang C."/>
            <person name="Lipzen A."/>
            <person name="Lutzoni F."/>
            <person name="Magnuson J."/>
            <person name="Mondo S."/>
            <person name="Nolan M."/>
            <person name="Ohm R."/>
            <person name="Pangilinan J."/>
            <person name="Park H.-J."/>
            <person name="Ramirez L."/>
            <person name="Alfaro M."/>
            <person name="Sun H."/>
            <person name="Tritt A."/>
            <person name="Yoshinaga Y."/>
            <person name="Zwiers L.-H."/>
            <person name="Turgeon B."/>
            <person name="Goodwin S."/>
            <person name="Spatafora J."/>
            <person name="Crous P."/>
            <person name="Grigoriev I."/>
        </authorList>
    </citation>
    <scope>NUCLEOTIDE SEQUENCE</scope>
    <source>
        <strain evidence="1">HMLAC05119</strain>
    </source>
</reference>
<keyword evidence="2" id="KW-1185">Reference proteome</keyword>
<dbReference type="EMBL" id="ML979132">
    <property type="protein sequence ID" value="KAF1920980.1"/>
    <property type="molecule type" value="Genomic_DNA"/>
</dbReference>
<evidence type="ECO:0000313" key="2">
    <source>
        <dbReference type="Proteomes" id="UP000800096"/>
    </source>
</evidence>
<dbReference type="Proteomes" id="UP000800096">
    <property type="component" value="Unassembled WGS sequence"/>
</dbReference>
<name>A0A6A5R1G7_AMPQU</name>
<gene>
    <name evidence="1" type="ORF">BDU57DRAFT_509500</name>
</gene>
<proteinExistence type="predicted"/>
<sequence length="502" mass="56874">MVLNLFIPAGEGQYRLIPKRPDPLGADATLQYAVIGSAALAGTYTSFASSHARRVHPSRPVPRIATFVRSSARLGVWAGALGVAANCYYYNAFVGVIMTEQNLPVKPWKLYERTKRVTVDDGALAGAALGLATSMPTLLMRRPAIPRWTRVVGATNIGACAGMLGAHAYLQYNGERQKAYVRLEQRMKRRALEYWGIFGDKELMSRFDPLIQQYITHHAMWYSSHMVYDASEQPVSTSPTANQATEICPASAPAEPPPEAYYVPPYDYLEYLKQIDVERQRTEMEELEIERHSLLKESDYVFRINAERKHRYCHTTEMTDDERARWLRELHLCEITYNRLASAVNVNDIKIAKIKLALQHKAAFEARAQTKSSVESWLPPMLSTNLDTGTHDPTMTIQELEKFRAEIVADITRFEESLTTPGFGESQRERWRKDIEDARVFLKAVDQVVWELENEKNRLRVKTEEAPGGEEKEVIKSKGVGVAEKKANKKGKGVERLQVEKP</sequence>
<accession>A0A6A5R1G7</accession>
<evidence type="ECO:0000313" key="1">
    <source>
        <dbReference type="EMBL" id="KAF1920980.1"/>
    </source>
</evidence>